<keyword evidence="10" id="KW-1185">Reference proteome</keyword>
<dbReference type="Proteomes" id="UP000077202">
    <property type="component" value="Unassembled WGS sequence"/>
</dbReference>
<sequence>MSTICPSEMALDSRIQQPVIVDDKEAWVEKGCYVCIVTGYCEGGDMAEVVRKANGQYFSEERLCRWSYPEMMNPSARQGRQERQHENPGMDDNAEWVFQVGIGSKNAAATASLLAGF</sequence>
<keyword evidence="4" id="KW-0547">Nucleotide-binding</keyword>
<gene>
    <name evidence="9" type="ORF">AXG93_1217s1460</name>
</gene>
<dbReference type="GO" id="GO:0004674">
    <property type="term" value="F:protein serine/threonine kinase activity"/>
    <property type="evidence" value="ECO:0007669"/>
    <property type="project" value="UniProtKB-KW"/>
</dbReference>
<organism evidence="9 10">
    <name type="scientific">Marchantia polymorpha subsp. ruderalis</name>
    <dbReference type="NCBI Taxonomy" id="1480154"/>
    <lineage>
        <taxon>Eukaryota</taxon>
        <taxon>Viridiplantae</taxon>
        <taxon>Streptophyta</taxon>
        <taxon>Embryophyta</taxon>
        <taxon>Marchantiophyta</taxon>
        <taxon>Marchantiopsida</taxon>
        <taxon>Marchantiidae</taxon>
        <taxon>Marchantiales</taxon>
        <taxon>Marchantiaceae</taxon>
        <taxon>Marchantia</taxon>
    </lineage>
</organism>
<dbReference type="PANTHER" id="PTHR43671:SF98">
    <property type="entry name" value="SERINE_THREONINE-PROTEIN KINASE NEK11"/>
    <property type="match status" value="1"/>
</dbReference>
<comment type="caution">
    <text evidence="9">The sequence shown here is derived from an EMBL/GenBank/DDBJ whole genome shotgun (WGS) entry which is preliminary data.</text>
</comment>
<protein>
    <recommendedName>
        <fullName evidence="1">non-specific serine/threonine protein kinase</fullName>
        <ecNumber evidence="1">2.7.11.1</ecNumber>
    </recommendedName>
</protein>
<dbReference type="AlphaFoldDB" id="A0A176VSW5"/>
<dbReference type="Gene3D" id="3.30.200.20">
    <property type="entry name" value="Phosphorylase Kinase, domain 1"/>
    <property type="match status" value="1"/>
</dbReference>
<accession>A0A176VSW5</accession>
<evidence type="ECO:0000256" key="7">
    <source>
        <dbReference type="ARBA" id="ARBA00047899"/>
    </source>
</evidence>
<dbReference type="Gene3D" id="1.10.510.10">
    <property type="entry name" value="Transferase(Phosphotransferase) domain 1"/>
    <property type="match status" value="1"/>
</dbReference>
<keyword evidence="2" id="KW-0723">Serine/threonine-protein kinase</keyword>
<reference evidence="9" key="1">
    <citation type="submission" date="2016-03" db="EMBL/GenBank/DDBJ databases">
        <title>Mechanisms controlling the formation of the plant cell surface in tip-growing cells are functionally conserved among land plants.</title>
        <authorList>
            <person name="Honkanen S."/>
            <person name="Jones V.A."/>
            <person name="Morieri G."/>
            <person name="Champion C."/>
            <person name="Hetherington A.J."/>
            <person name="Kelly S."/>
            <person name="Saint-Marcoux D."/>
            <person name="Proust H."/>
            <person name="Prescott H."/>
            <person name="Dolan L."/>
        </authorList>
    </citation>
    <scope>NUCLEOTIDE SEQUENCE [LARGE SCALE GENOMIC DNA]</scope>
    <source>
        <tissue evidence="9">Whole gametophyte</tissue>
    </source>
</reference>
<dbReference type="SUPFAM" id="SSF56112">
    <property type="entry name" value="Protein kinase-like (PK-like)"/>
    <property type="match status" value="1"/>
</dbReference>
<evidence type="ECO:0000256" key="6">
    <source>
        <dbReference type="ARBA" id="ARBA00022840"/>
    </source>
</evidence>
<dbReference type="GO" id="GO:0005524">
    <property type="term" value="F:ATP binding"/>
    <property type="evidence" value="ECO:0007669"/>
    <property type="project" value="UniProtKB-KW"/>
</dbReference>
<evidence type="ECO:0000256" key="3">
    <source>
        <dbReference type="ARBA" id="ARBA00022679"/>
    </source>
</evidence>
<evidence type="ECO:0000313" key="10">
    <source>
        <dbReference type="Proteomes" id="UP000077202"/>
    </source>
</evidence>
<evidence type="ECO:0000256" key="1">
    <source>
        <dbReference type="ARBA" id="ARBA00012513"/>
    </source>
</evidence>
<evidence type="ECO:0000256" key="8">
    <source>
        <dbReference type="ARBA" id="ARBA00048679"/>
    </source>
</evidence>
<proteinExistence type="predicted"/>
<comment type="catalytic activity">
    <reaction evidence="8">
        <text>L-seryl-[protein] + ATP = O-phospho-L-seryl-[protein] + ADP + H(+)</text>
        <dbReference type="Rhea" id="RHEA:17989"/>
        <dbReference type="Rhea" id="RHEA-COMP:9863"/>
        <dbReference type="Rhea" id="RHEA-COMP:11604"/>
        <dbReference type="ChEBI" id="CHEBI:15378"/>
        <dbReference type="ChEBI" id="CHEBI:29999"/>
        <dbReference type="ChEBI" id="CHEBI:30616"/>
        <dbReference type="ChEBI" id="CHEBI:83421"/>
        <dbReference type="ChEBI" id="CHEBI:456216"/>
        <dbReference type="EC" id="2.7.11.1"/>
    </reaction>
</comment>
<dbReference type="InterPro" id="IPR011009">
    <property type="entry name" value="Kinase-like_dom_sf"/>
</dbReference>
<evidence type="ECO:0000313" key="9">
    <source>
        <dbReference type="EMBL" id="OAE23934.1"/>
    </source>
</evidence>
<dbReference type="EC" id="2.7.11.1" evidence="1"/>
<dbReference type="InterPro" id="IPR050660">
    <property type="entry name" value="NEK_Ser/Thr_kinase"/>
</dbReference>
<evidence type="ECO:0000256" key="2">
    <source>
        <dbReference type="ARBA" id="ARBA00022527"/>
    </source>
</evidence>
<evidence type="ECO:0000256" key="5">
    <source>
        <dbReference type="ARBA" id="ARBA00022777"/>
    </source>
</evidence>
<keyword evidence="3" id="KW-0808">Transferase</keyword>
<dbReference type="EMBL" id="LVLJ01002730">
    <property type="protein sequence ID" value="OAE23934.1"/>
    <property type="molecule type" value="Genomic_DNA"/>
</dbReference>
<evidence type="ECO:0000256" key="4">
    <source>
        <dbReference type="ARBA" id="ARBA00022741"/>
    </source>
</evidence>
<keyword evidence="6" id="KW-0067">ATP-binding</keyword>
<dbReference type="PANTHER" id="PTHR43671">
    <property type="entry name" value="SERINE/THREONINE-PROTEIN KINASE NEK"/>
    <property type="match status" value="1"/>
</dbReference>
<name>A0A176VSW5_MARPO</name>
<comment type="catalytic activity">
    <reaction evidence="7">
        <text>L-threonyl-[protein] + ATP = O-phospho-L-threonyl-[protein] + ADP + H(+)</text>
        <dbReference type="Rhea" id="RHEA:46608"/>
        <dbReference type="Rhea" id="RHEA-COMP:11060"/>
        <dbReference type="Rhea" id="RHEA-COMP:11605"/>
        <dbReference type="ChEBI" id="CHEBI:15378"/>
        <dbReference type="ChEBI" id="CHEBI:30013"/>
        <dbReference type="ChEBI" id="CHEBI:30616"/>
        <dbReference type="ChEBI" id="CHEBI:61977"/>
        <dbReference type="ChEBI" id="CHEBI:456216"/>
        <dbReference type="EC" id="2.7.11.1"/>
    </reaction>
</comment>
<keyword evidence="5" id="KW-0418">Kinase</keyword>